<gene>
    <name evidence="2" type="ORF">AHOG_26325</name>
</gene>
<proteinExistence type="predicted"/>
<evidence type="ECO:0000313" key="2">
    <source>
        <dbReference type="EMBL" id="ASO22870.1"/>
    </source>
</evidence>
<dbReference type="EMBL" id="CP022521">
    <property type="protein sequence ID" value="ASO22870.1"/>
    <property type="molecule type" value="Genomic_DNA"/>
</dbReference>
<name>A0A221WA36_9PSEU</name>
<accession>A0A221WA36</accession>
<dbReference type="RefSeq" id="WP_093943740.1">
    <property type="nucleotide sequence ID" value="NZ_CP022521.1"/>
</dbReference>
<reference evidence="2 3" key="1">
    <citation type="submission" date="2017-07" db="EMBL/GenBank/DDBJ databases">
        <title>Complete genome sequence of Actinoalloteichus hoggarensis DSM 45943, type strain of Actinoalloteichus hoggarensis.</title>
        <authorList>
            <person name="Ruckert C."/>
            <person name="Nouioui I."/>
            <person name="Willmese J."/>
            <person name="van Wezel G."/>
            <person name="Klenk H.-P."/>
            <person name="Kalinowski J."/>
            <person name="Zotchev S.B."/>
        </authorList>
    </citation>
    <scope>NUCLEOTIDE SEQUENCE [LARGE SCALE GENOMIC DNA]</scope>
    <source>
        <strain evidence="2 3">DSM 45943</strain>
    </source>
</reference>
<evidence type="ECO:0000313" key="3">
    <source>
        <dbReference type="Proteomes" id="UP000204221"/>
    </source>
</evidence>
<protein>
    <submittedName>
        <fullName evidence="2">Uncharacterized protein</fullName>
    </submittedName>
</protein>
<dbReference type="AlphaFoldDB" id="A0A221WA36"/>
<evidence type="ECO:0000256" key="1">
    <source>
        <dbReference type="SAM" id="MobiDB-lite"/>
    </source>
</evidence>
<organism evidence="2 3">
    <name type="scientific">Actinoalloteichus hoggarensis</name>
    <dbReference type="NCBI Taxonomy" id="1470176"/>
    <lineage>
        <taxon>Bacteria</taxon>
        <taxon>Bacillati</taxon>
        <taxon>Actinomycetota</taxon>
        <taxon>Actinomycetes</taxon>
        <taxon>Pseudonocardiales</taxon>
        <taxon>Pseudonocardiaceae</taxon>
        <taxon>Actinoalloteichus</taxon>
    </lineage>
</organism>
<feature type="region of interest" description="Disordered" evidence="1">
    <location>
        <begin position="1"/>
        <end position="65"/>
    </location>
</feature>
<feature type="compositionally biased region" description="Basic and acidic residues" evidence="1">
    <location>
        <begin position="1"/>
        <end position="11"/>
    </location>
</feature>
<dbReference type="KEGG" id="ahg:AHOG_26325"/>
<keyword evidence="3" id="KW-1185">Reference proteome</keyword>
<sequence length="65" mass="6715">MTSSEKQKDVDVAEFEAQFPPVEEGVADVTDSTTEVAAPGKETGPRRPSPSGGVGDPLSEPGKTN</sequence>
<dbReference type="Proteomes" id="UP000204221">
    <property type="component" value="Chromosome"/>
</dbReference>